<reference evidence="3" key="1">
    <citation type="journal article" date="2019" name="Int. J. Syst. Evol. Microbiol.">
        <title>The Global Catalogue of Microorganisms (GCM) 10K type strain sequencing project: providing services to taxonomists for standard genome sequencing and annotation.</title>
        <authorList>
            <consortium name="The Broad Institute Genomics Platform"/>
            <consortium name="The Broad Institute Genome Sequencing Center for Infectious Disease"/>
            <person name="Wu L."/>
            <person name="Ma J."/>
        </authorList>
    </citation>
    <scope>NUCLEOTIDE SEQUENCE [LARGE SCALE GENOMIC DNA]</scope>
    <source>
        <strain evidence="3">CGMCC 4.7192</strain>
    </source>
</reference>
<dbReference type="EMBL" id="JBHUII010000007">
    <property type="protein sequence ID" value="MFD2206803.1"/>
    <property type="molecule type" value="Genomic_DNA"/>
</dbReference>
<dbReference type="Proteomes" id="UP001597294">
    <property type="component" value="Unassembled WGS sequence"/>
</dbReference>
<evidence type="ECO:0000313" key="2">
    <source>
        <dbReference type="EMBL" id="MFD2206803.1"/>
    </source>
</evidence>
<sequence>MKVTNKQDFNAQNLDASGRVSLDRGNKLPSKSLTTQAFKKEDPATVRTVPKILKPFTGDLRALGVRELLKELFDAAKVAAESGRILRRGSFLNITV</sequence>
<evidence type="ECO:0000313" key="3">
    <source>
        <dbReference type="Proteomes" id="UP001597294"/>
    </source>
</evidence>
<organism evidence="2 3">
    <name type="scientific">Kiloniella antarctica</name>
    <dbReference type="NCBI Taxonomy" id="1550907"/>
    <lineage>
        <taxon>Bacteria</taxon>
        <taxon>Pseudomonadati</taxon>
        <taxon>Pseudomonadota</taxon>
        <taxon>Alphaproteobacteria</taxon>
        <taxon>Rhodospirillales</taxon>
        <taxon>Kiloniellaceae</taxon>
        <taxon>Kiloniella</taxon>
    </lineage>
</organism>
<feature type="region of interest" description="Disordered" evidence="1">
    <location>
        <begin position="1"/>
        <end position="27"/>
    </location>
</feature>
<proteinExistence type="predicted"/>
<evidence type="ECO:0000256" key="1">
    <source>
        <dbReference type="SAM" id="MobiDB-lite"/>
    </source>
</evidence>
<protein>
    <submittedName>
        <fullName evidence="2">Uncharacterized protein</fullName>
    </submittedName>
</protein>
<comment type="caution">
    <text evidence="2">The sequence shown here is derived from an EMBL/GenBank/DDBJ whole genome shotgun (WGS) entry which is preliminary data.</text>
</comment>
<name>A0ABW5BKY1_9PROT</name>
<feature type="compositionally biased region" description="Polar residues" evidence="1">
    <location>
        <begin position="1"/>
        <end position="15"/>
    </location>
</feature>
<accession>A0ABW5BKY1</accession>
<dbReference type="RefSeq" id="WP_380252798.1">
    <property type="nucleotide sequence ID" value="NZ_JBHUII010000007.1"/>
</dbReference>
<keyword evidence="3" id="KW-1185">Reference proteome</keyword>
<gene>
    <name evidence="2" type="ORF">ACFSKO_14320</name>
</gene>